<accession>A0A194WAM5</accession>
<dbReference type="Proteomes" id="UP000078559">
    <property type="component" value="Chromosome 10"/>
</dbReference>
<reference evidence="1" key="1">
    <citation type="submission" date="2014-12" db="EMBL/GenBank/DDBJ databases">
        <title>Genome Sequence of Valsa Canker Pathogens Uncovers a Specific Adaption of Colonization on Woody Bark.</title>
        <authorList>
            <person name="Yin Z."/>
            <person name="Liu H."/>
            <person name="Gao X."/>
            <person name="Li Z."/>
            <person name="Song N."/>
            <person name="Ke X."/>
            <person name="Dai Q."/>
            <person name="Wu Y."/>
            <person name="Sun Y."/>
            <person name="Xu J.-R."/>
            <person name="Kang Z.K."/>
            <person name="Wang L."/>
            <person name="Huang L."/>
        </authorList>
    </citation>
    <scope>NUCLEOTIDE SEQUENCE [LARGE SCALE GENOMIC DNA]</scope>
    <source>
        <strain evidence="1">03-8</strain>
    </source>
</reference>
<sequence length="89" mass="9302">MGDGLRYIYLHGTTKVVPNPSLDLTGCRAAAIRELLGGQVSATDTYLGEVKEGRGDSTDCVSMAVPRAALDSAETCILLPSKETTLATS</sequence>
<dbReference type="EMBL" id="CM003107">
    <property type="protein sequence ID" value="KUI73486.1"/>
    <property type="molecule type" value="Genomic_DNA"/>
</dbReference>
<gene>
    <name evidence="1" type="ORF">VM1G_08919</name>
</gene>
<name>A0A194WAM5_CYTMA</name>
<keyword evidence="2" id="KW-1185">Reference proteome</keyword>
<evidence type="ECO:0000313" key="2">
    <source>
        <dbReference type="Proteomes" id="UP000078559"/>
    </source>
</evidence>
<organism evidence="1 2">
    <name type="scientific">Cytospora mali</name>
    <name type="common">Apple Valsa canker fungus</name>
    <name type="synonym">Valsa mali</name>
    <dbReference type="NCBI Taxonomy" id="578113"/>
    <lineage>
        <taxon>Eukaryota</taxon>
        <taxon>Fungi</taxon>
        <taxon>Dikarya</taxon>
        <taxon>Ascomycota</taxon>
        <taxon>Pezizomycotina</taxon>
        <taxon>Sordariomycetes</taxon>
        <taxon>Sordariomycetidae</taxon>
        <taxon>Diaporthales</taxon>
        <taxon>Cytosporaceae</taxon>
        <taxon>Cytospora</taxon>
    </lineage>
</organism>
<evidence type="ECO:0000313" key="1">
    <source>
        <dbReference type="EMBL" id="KUI73486.1"/>
    </source>
</evidence>
<protein>
    <submittedName>
        <fullName evidence="1">Uncharacterized protein</fullName>
    </submittedName>
</protein>
<dbReference type="AlphaFoldDB" id="A0A194WAM5"/>
<proteinExistence type="predicted"/>